<keyword evidence="12" id="KW-1185">Reference proteome</keyword>
<dbReference type="SMART" id="SM00365">
    <property type="entry name" value="LRR_SD22"/>
    <property type="match status" value="4"/>
</dbReference>
<evidence type="ECO:0000256" key="5">
    <source>
        <dbReference type="ARBA" id="ARBA00022737"/>
    </source>
</evidence>
<feature type="region of interest" description="Disordered" evidence="10">
    <location>
        <begin position="1415"/>
        <end position="1443"/>
    </location>
</feature>
<feature type="compositionally biased region" description="Acidic residues" evidence="10">
    <location>
        <begin position="1037"/>
        <end position="1046"/>
    </location>
</feature>
<feature type="coiled-coil region" evidence="9">
    <location>
        <begin position="618"/>
        <end position="649"/>
    </location>
</feature>
<comment type="subcellular location">
    <subcellularLocation>
        <location evidence="2">Cell projection</location>
        <location evidence="2">Cilium</location>
    </subcellularLocation>
</comment>
<dbReference type="EMBL" id="KQ982138">
    <property type="protein sequence ID" value="KYQ59651.1"/>
    <property type="molecule type" value="Genomic_DNA"/>
</dbReference>
<evidence type="ECO:0000256" key="10">
    <source>
        <dbReference type="SAM" id="MobiDB-lite"/>
    </source>
</evidence>
<evidence type="ECO:0000256" key="3">
    <source>
        <dbReference type="ARBA" id="ARBA00006453"/>
    </source>
</evidence>
<dbReference type="PANTHER" id="PTHR45973:SF9">
    <property type="entry name" value="LEUCINE-RICH REPEAT-CONTAINING PROTEIN 46"/>
    <property type="match status" value="1"/>
</dbReference>
<dbReference type="InterPro" id="IPR050576">
    <property type="entry name" value="Cilia_flagella_integrity"/>
</dbReference>
<sequence length="2079" mass="240421">MCALKLGDKALDNTHDLSFNFPAEDNNSQTSISYAINTNASPAPEHKIVIDCPMECEILNNTVKTQSEVEKRENLYGSEKTEAANNVDEYDIPTVSLNYDQIFNLNHENPSYFNSSINDCDVSIYEYFDCNDKTIQEEDSENSEKTIQNQFLMDDQHANSLNNLTEFRDSLNIDSVHEKICRTRNGKEKFVDSGISTNGLNIDDNNMIILQVAENCINSQNIPEKNNVTCKIIEEDTKSKEMKHAQNVTCINIEDSLQEELDMKNLSVSAIETGNYFISNNENCFINDIDLSKCMEENANMLSICTEEDSIEETITEIKKMDKIIKNLLYTSDDEHYDSTEERMIEDLSAKMEDDRDDVMKKIIESCCHAADFQQRSTICEILNADPIQSSSECVIKEFRENEFFPRRRIVSETTIAKEDILRTIEEAEKILTDSPCWEKSETIVNQTTENYDKNNSSEKSTEEVRDDKKHERVNEIINKKEIDFIETKDNEINSSNTIEKIAVSASNITESNLQKLAEITCPDRPRSRIEIRETLEKIIEEKKKIENRKNESLETLSKKFEEIDKLVADHNYTFLGSDNDSYELKTPENVAIDSDSLDEFQIQIDPENFEVPLTKSEIAEKLKIEELEKELEDEIKEHKKLMDEYQKIITTDLEKIQLTLESESMQAYNGADIDKEIKNESKDDEKINEEFLNEILEMTDDTTVAKIDSESDDFFMEEWKEPERTYIKGKVYDFDKKKHGVRMTEELIRKHCKEHKLYQTPYLNDVLYLHYKGMHDTRSITLIILIYVSTKNLHFLGFSFIENLEKYTGLKCLWLESNGIYEIANLENQSELKSLYLHHNLISKIENLDCLPKLDTLNLSHNTIRRIENLGDSSREANGLKFLNNLNLSHNYLRETADIEHLRLLHTLSILDISHNRIDTCDVVDILGDMKSLRVVTLSGNPVLKQIKMYRKTMILKCKNLQYLDDRPVFPRDRACAEAWMHGGVDEEVAERNRWFQAEQKKINDSVMALINKRKLCKPVETSEKEATDKKKKEKEEEDEEEDEEVTTKSSARTATRSSGLVRTSFVKVWYRIRALNNIITIGPVGYLIIHHLDLEKKKKSEERSFLGSYNSPLSSSSSSSSSSSEDEQLASDEENERSRQKGGKKSDGRRPMAEQEKKVSDENNGELLLPWKVKIREEIRPLTLIEEISESKHDIAGDTERKWHEDQVFNNYESIHDSLSDGIVNRKTTSHKKEVLKLQLEKEKTADLQESISNNNKANARKSERTFTCSVSCDTSDLKQMLEEDHKPNAVINEKDDISSKNIRSYQKKSRDYSFGSKLSSIREEMKEFCDSMDRFVDENKIVFKNGEVEGFWGERKMVDQNLQTDFVDDSKIQETKTKVYASEEDKLRWWSTKERKLKIKEILKKREGEIKKNKEEAADTKRDEKSDRCSSEDKKQLTDATSNFQDVHDLMTLKICPSSVLPDSIETYSVKNTENYESEQSISIQQEKSHGIFHSLFTELRNRDIRDCIHKPKVSTELMVIEEKLDNEKLAIDTEKKNICTLINTKDLVNSNKQYSECENSAEKNNSVKIEILEDKINNLSFESPEKKKNIDESDDDSFKTAISVQEDSQILENSYESPKVLKLTNKENNFDKIIDSIKNENIDHLIDNNWKEVISNKDNNDAIYENKKINDELEKSSDKTEISKSEREFSTETEQSNSQMDSLVRTIDSLSLERASRSSRLTGKRTREAEDVEVSYKKSFLMEEMNLGRKLEERKSRSQISERCRQHLIQETKKFAKKVSPLIDKCITHLIKDAENADEKSQCYKYNRRNLKEYLPSGCISKMDLNKPAGDFGERSNCHNKYDDKSNDVTNTYSERQELMTEQTINSQFAVSAHHSDIQSLANFFRQSQNSESQSPAVNINVPLYEEFCDHLHKLENSKKLLIKPDFTMDNKKSEEILSDNKLQTTECSVKESVKPLIEVISECSTTSKNSEQISSEQKEIKQSHGSQTTSCCKQKDVVPRKSEEETETSDDFEKHINQESAVNLKEGIKVETFTTSYTIGNAEYKEECVLPNEERKTITTNMKKSIEMQIAQEN</sequence>
<reference evidence="11 12" key="1">
    <citation type="submission" date="2015-09" db="EMBL/GenBank/DDBJ databases">
        <title>Trachymyrmex zeteki WGS genome.</title>
        <authorList>
            <person name="Nygaard S."/>
            <person name="Hu H."/>
            <person name="Boomsma J."/>
            <person name="Zhang G."/>
        </authorList>
    </citation>
    <scope>NUCLEOTIDE SEQUENCE [LARGE SCALE GENOMIC DNA]</scope>
    <source>
        <strain evidence="11">Tzet28-1</strain>
        <tissue evidence="11">Whole body</tissue>
    </source>
</reference>
<dbReference type="InterPro" id="IPR001611">
    <property type="entry name" value="Leu-rich_rpt"/>
</dbReference>
<evidence type="ECO:0000256" key="2">
    <source>
        <dbReference type="ARBA" id="ARBA00004138"/>
    </source>
</evidence>
<dbReference type="Proteomes" id="UP000075809">
    <property type="component" value="Unassembled WGS sequence"/>
</dbReference>
<dbReference type="Pfam" id="PF14580">
    <property type="entry name" value="LRR_9"/>
    <property type="match status" value="1"/>
</dbReference>
<dbReference type="GO" id="GO:0005930">
    <property type="term" value="C:axoneme"/>
    <property type="evidence" value="ECO:0007669"/>
    <property type="project" value="TreeGrafter"/>
</dbReference>
<dbReference type="PROSITE" id="PS51450">
    <property type="entry name" value="LRR"/>
    <property type="match status" value="4"/>
</dbReference>
<dbReference type="SUPFAM" id="SSF52075">
    <property type="entry name" value="Outer arm dynein light chain 1"/>
    <property type="match status" value="1"/>
</dbReference>
<feature type="compositionally biased region" description="Low complexity" evidence="10">
    <location>
        <begin position="1049"/>
        <end position="1058"/>
    </location>
</feature>
<feature type="region of interest" description="Disordered" evidence="10">
    <location>
        <begin position="1973"/>
        <end position="2016"/>
    </location>
</feature>
<organism evidence="11 12">
    <name type="scientific">Mycetomoellerius zeteki</name>
    <dbReference type="NCBI Taxonomy" id="64791"/>
    <lineage>
        <taxon>Eukaryota</taxon>
        <taxon>Metazoa</taxon>
        <taxon>Ecdysozoa</taxon>
        <taxon>Arthropoda</taxon>
        <taxon>Hexapoda</taxon>
        <taxon>Insecta</taxon>
        <taxon>Pterygota</taxon>
        <taxon>Neoptera</taxon>
        <taxon>Endopterygota</taxon>
        <taxon>Hymenoptera</taxon>
        <taxon>Apocrita</taxon>
        <taxon>Aculeata</taxon>
        <taxon>Formicoidea</taxon>
        <taxon>Formicidae</taxon>
        <taxon>Myrmicinae</taxon>
        <taxon>Mycetomoellerius</taxon>
    </lineage>
</organism>
<keyword evidence="6" id="KW-0969">Cilium</keyword>
<gene>
    <name evidence="11" type="ORF">ALC60_01317</name>
</gene>
<feature type="compositionally biased region" description="Basic and acidic residues" evidence="10">
    <location>
        <begin position="451"/>
        <end position="468"/>
    </location>
</feature>
<evidence type="ECO:0000256" key="7">
    <source>
        <dbReference type="ARBA" id="ARBA00023273"/>
    </source>
</evidence>
<feature type="compositionally biased region" description="Acidic residues" evidence="10">
    <location>
        <begin position="1126"/>
        <end position="1137"/>
    </location>
</feature>
<comment type="similarity">
    <text evidence="3">Belongs to the DNAAF1 family.</text>
</comment>
<keyword evidence="4" id="KW-0433">Leucine-rich repeat</keyword>
<evidence type="ECO:0000256" key="6">
    <source>
        <dbReference type="ARBA" id="ARBA00023069"/>
    </source>
</evidence>
<feature type="compositionally biased region" description="Polar residues" evidence="10">
    <location>
        <begin position="1988"/>
        <end position="1997"/>
    </location>
</feature>
<evidence type="ECO:0000256" key="1">
    <source>
        <dbReference type="ARBA" id="ARBA00003843"/>
    </source>
</evidence>
<evidence type="ECO:0000256" key="8">
    <source>
        <dbReference type="ARBA" id="ARBA00024433"/>
    </source>
</evidence>
<name>A0A151XH66_9HYME</name>
<feature type="compositionally biased region" description="Basic and acidic residues" evidence="10">
    <location>
        <begin position="1138"/>
        <end position="1163"/>
    </location>
</feature>
<proteinExistence type="inferred from homology"/>
<feature type="region of interest" description="Disordered" evidence="10">
    <location>
        <begin position="448"/>
        <end position="468"/>
    </location>
</feature>
<feature type="coiled-coil region" evidence="9">
    <location>
        <begin position="529"/>
        <end position="556"/>
    </location>
</feature>
<keyword evidence="9" id="KW-0175">Coiled coil</keyword>
<feature type="compositionally biased region" description="Basic and acidic residues" evidence="10">
    <location>
        <begin position="1678"/>
        <end position="1694"/>
    </location>
</feature>
<feature type="compositionally biased region" description="Low complexity" evidence="10">
    <location>
        <begin position="1116"/>
        <end position="1125"/>
    </location>
</feature>
<feature type="compositionally biased region" description="Basic and acidic residues" evidence="10">
    <location>
        <begin position="1022"/>
        <end position="1036"/>
    </location>
</feature>
<keyword evidence="5" id="KW-0677">Repeat</keyword>
<dbReference type="Gene3D" id="3.80.10.10">
    <property type="entry name" value="Ribonuclease Inhibitor"/>
    <property type="match status" value="2"/>
</dbReference>
<evidence type="ECO:0000313" key="12">
    <source>
        <dbReference type="Proteomes" id="UP000075809"/>
    </source>
</evidence>
<dbReference type="InterPro" id="IPR032675">
    <property type="entry name" value="LRR_dom_sf"/>
</dbReference>
<feature type="region of interest" description="Disordered" evidence="10">
    <location>
        <begin position="1678"/>
        <end position="1704"/>
    </location>
</feature>
<feature type="compositionally biased region" description="Basic and acidic residues" evidence="10">
    <location>
        <begin position="1998"/>
        <end position="2008"/>
    </location>
</feature>
<dbReference type="STRING" id="64791.A0A151XH66"/>
<dbReference type="PANTHER" id="PTHR45973">
    <property type="entry name" value="PROTEIN PHOSPHATASE 1 REGULATORY SUBUNIT SDS22-RELATED"/>
    <property type="match status" value="1"/>
</dbReference>
<evidence type="ECO:0000256" key="9">
    <source>
        <dbReference type="SAM" id="Coils"/>
    </source>
</evidence>
<comment type="function">
    <text evidence="1">Cilium-specific protein required for cilia structures.</text>
</comment>
<protein>
    <recommendedName>
        <fullName evidence="8">Dynein axonemal assembly factor 1 homolog</fullName>
    </recommendedName>
</protein>
<feature type="region of interest" description="Disordered" evidence="10">
    <location>
        <begin position="1022"/>
        <end position="1058"/>
    </location>
</feature>
<keyword evidence="7" id="KW-0966">Cell projection</keyword>
<evidence type="ECO:0000256" key="4">
    <source>
        <dbReference type="ARBA" id="ARBA00022614"/>
    </source>
</evidence>
<evidence type="ECO:0000313" key="11">
    <source>
        <dbReference type="EMBL" id="KYQ59651.1"/>
    </source>
</evidence>
<feature type="region of interest" description="Disordered" evidence="10">
    <location>
        <begin position="1107"/>
        <end position="1163"/>
    </location>
</feature>
<accession>A0A151XH66</accession>
<feature type="compositionally biased region" description="Basic and acidic residues" evidence="10">
    <location>
        <begin position="1415"/>
        <end position="1440"/>
    </location>
</feature>
<dbReference type="GO" id="GO:0070840">
    <property type="term" value="F:dynein complex binding"/>
    <property type="evidence" value="ECO:0007669"/>
    <property type="project" value="TreeGrafter"/>
</dbReference>
<dbReference type="GO" id="GO:0035082">
    <property type="term" value="P:axoneme assembly"/>
    <property type="evidence" value="ECO:0007669"/>
    <property type="project" value="TreeGrafter"/>
</dbReference>